<comment type="subcellular location">
    <subcellularLocation>
        <location evidence="1">Cytoplasm</location>
    </subcellularLocation>
</comment>
<dbReference type="Gene3D" id="2.30.39.10">
    <property type="entry name" value="Alpha-1-antitrypsin, domain 1"/>
    <property type="match status" value="1"/>
</dbReference>
<evidence type="ECO:0000256" key="8">
    <source>
        <dbReference type="ARBA" id="ARBA00071176"/>
    </source>
</evidence>
<dbReference type="FunFam" id="3.30.497.10:FF:000015">
    <property type="entry name" value="Serpin family B member 7"/>
    <property type="match status" value="1"/>
</dbReference>
<evidence type="ECO:0000256" key="4">
    <source>
        <dbReference type="ARBA" id="ARBA00022553"/>
    </source>
</evidence>
<evidence type="ECO:0000256" key="7">
    <source>
        <dbReference type="ARBA" id="ARBA00057920"/>
    </source>
</evidence>
<evidence type="ECO:0000256" key="6">
    <source>
        <dbReference type="ARBA" id="ARBA00022900"/>
    </source>
</evidence>
<evidence type="ECO:0000256" key="9">
    <source>
        <dbReference type="ARBA" id="ARBA00079300"/>
    </source>
</evidence>
<dbReference type="GO" id="GO:0005737">
    <property type="term" value="C:cytoplasm"/>
    <property type="evidence" value="ECO:0007669"/>
    <property type="project" value="UniProtKB-SubCell"/>
</dbReference>
<dbReference type="InterPro" id="IPR036186">
    <property type="entry name" value="Serpin_sf"/>
</dbReference>
<dbReference type="PROSITE" id="PS00284">
    <property type="entry name" value="SERPIN"/>
    <property type="match status" value="1"/>
</dbReference>
<dbReference type="InterPro" id="IPR042178">
    <property type="entry name" value="Serpin_sf_1"/>
</dbReference>
<evidence type="ECO:0000256" key="3">
    <source>
        <dbReference type="ARBA" id="ARBA00022490"/>
    </source>
</evidence>
<organism evidence="11 12">
    <name type="scientific">Microcebus murinus</name>
    <name type="common">Gray mouse lemur</name>
    <name type="synonym">Lemur murinus</name>
    <dbReference type="NCBI Taxonomy" id="30608"/>
    <lineage>
        <taxon>Eukaryota</taxon>
        <taxon>Metazoa</taxon>
        <taxon>Chordata</taxon>
        <taxon>Craniata</taxon>
        <taxon>Vertebrata</taxon>
        <taxon>Euteleostomi</taxon>
        <taxon>Mammalia</taxon>
        <taxon>Eutheria</taxon>
        <taxon>Euarchontoglires</taxon>
        <taxon>Primates</taxon>
        <taxon>Strepsirrhini</taxon>
        <taxon>Lemuriformes</taxon>
        <taxon>Cheirogaleidae</taxon>
        <taxon>Microcebus</taxon>
    </lineage>
</organism>
<dbReference type="Ensembl" id="ENSMICT00000033221.2">
    <property type="protein sequence ID" value="ENSMICP00000033666.1"/>
    <property type="gene ID" value="ENSMICG00000031364.2"/>
</dbReference>
<evidence type="ECO:0000313" key="11">
    <source>
        <dbReference type="Ensembl" id="ENSMICP00000033666.1"/>
    </source>
</evidence>
<keyword evidence="4" id="KW-0597">Phosphoprotein</keyword>
<keyword evidence="5" id="KW-0646">Protease inhibitor</keyword>
<reference evidence="11" key="3">
    <citation type="submission" date="2025-09" db="UniProtKB">
        <authorList>
            <consortium name="Ensembl"/>
        </authorList>
    </citation>
    <scope>IDENTIFICATION</scope>
</reference>
<protein>
    <recommendedName>
        <fullName evidence="8">Serpin B7</fullName>
    </recommendedName>
    <alternativeName>
        <fullName evidence="9">Megsin</fullName>
    </alternativeName>
</protein>
<keyword evidence="12" id="KW-1185">Reference proteome</keyword>
<dbReference type="GO" id="GO:0005615">
    <property type="term" value="C:extracellular space"/>
    <property type="evidence" value="ECO:0007669"/>
    <property type="project" value="InterPro"/>
</dbReference>
<dbReference type="PANTHER" id="PTHR11461">
    <property type="entry name" value="SERINE PROTEASE INHIBITOR, SERPIN"/>
    <property type="match status" value="1"/>
</dbReference>
<dbReference type="InterPro" id="IPR023795">
    <property type="entry name" value="Serpin_CS"/>
</dbReference>
<dbReference type="SMART" id="SM00093">
    <property type="entry name" value="SERPIN"/>
    <property type="match status" value="1"/>
</dbReference>
<dbReference type="RefSeq" id="XP_012629908.1">
    <property type="nucleotide sequence ID" value="XM_012774454.1"/>
</dbReference>
<dbReference type="CDD" id="cd19566">
    <property type="entry name" value="serpinB7_megsin"/>
    <property type="match status" value="1"/>
</dbReference>
<comment type="function">
    <text evidence="7">Might function as an inhibitor of Lys-specific proteases. Might influence the maturation of megakaryocytes via its action as a serpin.</text>
</comment>
<evidence type="ECO:0000313" key="12">
    <source>
        <dbReference type="Proteomes" id="UP000694394"/>
    </source>
</evidence>
<dbReference type="FunFam" id="2.30.39.10:FF:000001">
    <property type="entry name" value="Serpin family B member 2"/>
    <property type="match status" value="1"/>
</dbReference>
<dbReference type="Pfam" id="PF00079">
    <property type="entry name" value="Serpin"/>
    <property type="match status" value="1"/>
</dbReference>
<dbReference type="GeneTree" id="ENSGT00940000161520"/>
<evidence type="ECO:0000256" key="2">
    <source>
        <dbReference type="ARBA" id="ARBA00006426"/>
    </source>
</evidence>
<dbReference type="GO" id="GO:0004867">
    <property type="term" value="F:serine-type endopeptidase inhibitor activity"/>
    <property type="evidence" value="ECO:0007669"/>
    <property type="project" value="UniProtKB-KW"/>
</dbReference>
<evidence type="ECO:0000256" key="5">
    <source>
        <dbReference type="ARBA" id="ARBA00022690"/>
    </source>
</evidence>
<dbReference type="InterPro" id="IPR000215">
    <property type="entry name" value="Serpin_fam"/>
</dbReference>
<dbReference type="OrthoDB" id="9518664at2759"/>
<comment type="similarity">
    <text evidence="2">Belongs to the serpin family. Ov-serpin subfamily.</text>
</comment>
<proteinExistence type="inferred from homology"/>
<reference evidence="11" key="2">
    <citation type="submission" date="2025-08" db="UniProtKB">
        <authorList>
            <consortium name="Ensembl"/>
        </authorList>
    </citation>
    <scope>IDENTIFICATION</scope>
</reference>
<keyword evidence="3" id="KW-0963">Cytoplasm</keyword>
<evidence type="ECO:0000256" key="1">
    <source>
        <dbReference type="ARBA" id="ARBA00004496"/>
    </source>
</evidence>
<gene>
    <name evidence="11" type="primary">SERPINB7</name>
</gene>
<dbReference type="AlphaFoldDB" id="A0A8C5XL68"/>
<sequence>MAASHFTMASLAAANAEFCFNLFREMDNNQGNGNMFFSSLSIFTALAMVRLGARGDCANQIDKLLHFNAASGHGGSSNSQPTIQSQLKKVLSDINTPHKDYDLSIANGLFAEKVFDFDKNYIQCAEKLYNANVERVDFTNAIEDTRYKINKWVEKETRGKIKSVFKEGSISSSAVMVLVNAVYFKGKWESAFTKSETVKCRFKSPKCPGKAVAMMHQERMFNLSVVQDPSMQVLQLKYNGDISMYILLPENDLSQVENKLNFRNLIEWTNPRKMTTKYVEVYLPQFKIEKDYELKAHLKALGVKDIFDESRADLSGIASGGRLYISKLMHKSYIEVTEDGTEASAATGSNIVEKLLPESAVFRADRPFLFFIRKEDIILFSGKVSCP</sequence>
<dbReference type="Proteomes" id="UP000694394">
    <property type="component" value="Chromosome 19"/>
</dbReference>
<name>A0A8C5XL68_MICMU</name>
<feature type="domain" description="Serpin" evidence="10">
    <location>
        <begin position="20"/>
        <end position="387"/>
    </location>
</feature>
<dbReference type="PANTHER" id="PTHR11461:SF56">
    <property type="entry name" value="SERPIN B7"/>
    <property type="match status" value="1"/>
</dbReference>
<dbReference type="SUPFAM" id="SSF56574">
    <property type="entry name" value="Serpins"/>
    <property type="match status" value="1"/>
</dbReference>
<keyword evidence="6" id="KW-0722">Serine protease inhibitor</keyword>
<evidence type="ECO:0000259" key="10">
    <source>
        <dbReference type="SMART" id="SM00093"/>
    </source>
</evidence>
<dbReference type="CTD" id="8710"/>
<dbReference type="EMBL" id="ABDC03022287">
    <property type="status" value="NOT_ANNOTATED_CDS"/>
    <property type="molecule type" value="Genomic_DNA"/>
</dbReference>
<dbReference type="InterPro" id="IPR042185">
    <property type="entry name" value="Serpin_sf_2"/>
</dbReference>
<dbReference type="InterPro" id="IPR023796">
    <property type="entry name" value="Serpin_dom"/>
</dbReference>
<reference evidence="11" key="1">
    <citation type="submission" date="2016-12" db="EMBL/GenBank/DDBJ databases">
        <title>Mouse lemur reference genome and diversity panel.</title>
        <authorList>
            <person name="Harris R."/>
            <person name="Larsen P."/>
            <person name="Liu Y."/>
            <person name="Hughes D.S."/>
            <person name="Murali S."/>
            <person name="Raveendran M."/>
            <person name="Korchina V."/>
            <person name="Wang M."/>
            <person name="Jhangiani S."/>
            <person name="Bandaranaike D."/>
            <person name="Bellair M."/>
            <person name="Blankenburg K."/>
            <person name="Chao H."/>
            <person name="Dahdouli M."/>
            <person name="Dinh H."/>
            <person name="Doddapaneni H."/>
            <person name="English A."/>
            <person name="Firestine M."/>
            <person name="Gnanaolivu R."/>
            <person name="Gross S."/>
            <person name="Hernandez B."/>
            <person name="Javaid M."/>
            <person name="Jayaseelan J."/>
            <person name="Jones J."/>
            <person name="Khan Z."/>
            <person name="Kovar C."/>
            <person name="Kurapati P."/>
            <person name="Le B."/>
            <person name="Lee S."/>
            <person name="Li M."/>
            <person name="Mathew T."/>
            <person name="Narasimhan A."/>
            <person name="Ngo D."/>
            <person name="Nguyen L."/>
            <person name="Okwuonu G."/>
            <person name="Ongeri F."/>
            <person name="Osuji N."/>
            <person name="Pu L.-L."/>
            <person name="Puazo M."/>
            <person name="Quiroz J."/>
            <person name="Raj R."/>
            <person name="Rajbhandari K."/>
            <person name="Reid J.G."/>
            <person name="Santibanez J."/>
            <person name="Sexton D."/>
            <person name="Skinner E."/>
            <person name="Vee V."/>
            <person name="Weissenberger G."/>
            <person name="Wu Y."/>
            <person name="Xin Y."/>
            <person name="Han Y."/>
            <person name="Campbell C."/>
            <person name="Brown A."/>
            <person name="Sullivan B."/>
            <person name="Shelton J."/>
            <person name="Brown S."/>
            <person name="Dudchenko O."/>
            <person name="Machol I."/>
            <person name="Durand N."/>
            <person name="Shamim M."/>
            <person name="Lieberman A."/>
            <person name="Muzny D.M."/>
            <person name="Richards S."/>
            <person name="Yoder A."/>
            <person name="Worley K.C."/>
            <person name="Rogers J."/>
            <person name="Gibbs R.A."/>
        </authorList>
    </citation>
    <scope>NUCLEOTIDE SEQUENCE [LARGE SCALE GENOMIC DNA]</scope>
</reference>
<dbReference type="Gene3D" id="3.30.497.10">
    <property type="entry name" value="Antithrombin, subunit I, domain 2"/>
    <property type="match status" value="1"/>
</dbReference>
<accession>A0A8C5XL68</accession>
<dbReference type="EMBL" id="ABDC03022286">
    <property type="status" value="NOT_ANNOTATED_CDS"/>
    <property type="molecule type" value="Genomic_DNA"/>
</dbReference>